<accession>A0A815XMA4</accession>
<evidence type="ECO:0000313" key="2">
    <source>
        <dbReference type="EMBL" id="CAF1559325.1"/>
    </source>
</evidence>
<reference evidence="2" key="1">
    <citation type="submission" date="2021-02" db="EMBL/GenBank/DDBJ databases">
        <authorList>
            <person name="Nowell W R."/>
        </authorList>
    </citation>
    <scope>NUCLEOTIDE SEQUENCE</scope>
</reference>
<dbReference type="EMBL" id="CAJNRG010003841">
    <property type="protein sequence ID" value="CAF2060982.1"/>
    <property type="molecule type" value="Genomic_DNA"/>
</dbReference>
<gene>
    <name evidence="1" type="ORF">CJN711_LOCUS25622</name>
    <name evidence="2" type="ORF">KQP761_LOCUS18247</name>
    <name evidence="5" type="ORF">MBJ925_LOCUS22752</name>
    <name evidence="3" type="ORF">WKI299_LOCUS8898</name>
    <name evidence="4" type="ORF">XDN619_LOCUS10564</name>
</gene>
<dbReference type="AlphaFoldDB" id="A0A815XMA4"/>
<dbReference type="EMBL" id="CAJNRF010002893">
    <property type="protein sequence ID" value="CAF2044201.1"/>
    <property type="molecule type" value="Genomic_DNA"/>
</dbReference>
<dbReference type="Proteomes" id="UP000663834">
    <property type="component" value="Unassembled WGS sequence"/>
</dbReference>
<protein>
    <submittedName>
        <fullName evidence="2">Uncharacterized protein</fullName>
    </submittedName>
</protein>
<organism evidence="2 6">
    <name type="scientific">Rotaria magnacalcarata</name>
    <dbReference type="NCBI Taxonomy" id="392030"/>
    <lineage>
        <taxon>Eukaryota</taxon>
        <taxon>Metazoa</taxon>
        <taxon>Spiralia</taxon>
        <taxon>Gnathifera</taxon>
        <taxon>Rotifera</taxon>
        <taxon>Eurotatoria</taxon>
        <taxon>Bdelloidea</taxon>
        <taxon>Philodinida</taxon>
        <taxon>Philodinidae</taxon>
        <taxon>Rotaria</taxon>
    </lineage>
</organism>
<evidence type="ECO:0000313" key="4">
    <source>
        <dbReference type="EMBL" id="CAF2060982.1"/>
    </source>
</evidence>
<dbReference type="EMBL" id="CAJNOW010009257">
    <property type="protein sequence ID" value="CAF1559325.1"/>
    <property type="molecule type" value="Genomic_DNA"/>
</dbReference>
<dbReference type="Proteomes" id="UP000663856">
    <property type="component" value="Unassembled WGS sequence"/>
</dbReference>
<name>A0A815XMA4_9BILA</name>
<dbReference type="EMBL" id="CAJNOV010011932">
    <property type="protein sequence ID" value="CAF1470294.1"/>
    <property type="molecule type" value="Genomic_DNA"/>
</dbReference>
<dbReference type="Proteomes" id="UP000663824">
    <property type="component" value="Unassembled WGS sequence"/>
</dbReference>
<evidence type="ECO:0000313" key="1">
    <source>
        <dbReference type="EMBL" id="CAF1470294.1"/>
    </source>
</evidence>
<sequence>MALAIIDYLPILKRVVLFFHYSSNVYSGPLLIEESAMEPSEPAPGDEFRVLVTNPTDPDDALAIKIGNLYVDASKKQKLDVQSGLDQIRTFEKQQEYAERSRSIKTDQRKPAYHYRKRSFLHRVPS</sequence>
<evidence type="ECO:0000313" key="6">
    <source>
        <dbReference type="Proteomes" id="UP000663834"/>
    </source>
</evidence>
<dbReference type="Proteomes" id="UP000663887">
    <property type="component" value="Unassembled WGS sequence"/>
</dbReference>
<dbReference type="Proteomes" id="UP000663855">
    <property type="component" value="Unassembled WGS sequence"/>
</dbReference>
<evidence type="ECO:0000313" key="3">
    <source>
        <dbReference type="EMBL" id="CAF2044201.1"/>
    </source>
</evidence>
<proteinExistence type="predicted"/>
<evidence type="ECO:0000313" key="5">
    <source>
        <dbReference type="EMBL" id="CAF2103598.1"/>
    </source>
</evidence>
<dbReference type="EMBL" id="CAJNRE010011657">
    <property type="protein sequence ID" value="CAF2103598.1"/>
    <property type="molecule type" value="Genomic_DNA"/>
</dbReference>
<comment type="caution">
    <text evidence="2">The sequence shown here is derived from an EMBL/GenBank/DDBJ whole genome shotgun (WGS) entry which is preliminary data.</text>
</comment>